<evidence type="ECO:0000313" key="3">
    <source>
        <dbReference type="Proteomes" id="UP001279734"/>
    </source>
</evidence>
<protein>
    <submittedName>
        <fullName evidence="2">Uncharacterized protein</fullName>
    </submittedName>
</protein>
<accession>A0AAD3Y158</accession>
<keyword evidence="3" id="KW-1185">Reference proteome</keyword>
<organism evidence="2 3">
    <name type="scientific">Nepenthes gracilis</name>
    <name type="common">Slender pitcher plant</name>
    <dbReference type="NCBI Taxonomy" id="150966"/>
    <lineage>
        <taxon>Eukaryota</taxon>
        <taxon>Viridiplantae</taxon>
        <taxon>Streptophyta</taxon>
        <taxon>Embryophyta</taxon>
        <taxon>Tracheophyta</taxon>
        <taxon>Spermatophyta</taxon>
        <taxon>Magnoliopsida</taxon>
        <taxon>eudicotyledons</taxon>
        <taxon>Gunneridae</taxon>
        <taxon>Pentapetalae</taxon>
        <taxon>Caryophyllales</taxon>
        <taxon>Nepenthaceae</taxon>
        <taxon>Nepenthes</taxon>
    </lineage>
</organism>
<feature type="compositionally biased region" description="Polar residues" evidence="1">
    <location>
        <begin position="188"/>
        <end position="198"/>
    </location>
</feature>
<dbReference type="PANTHER" id="PTHR10688:SF5">
    <property type="entry name" value="PWWP DOMAIN-CONTAINING PROTEIN 1-RELATED"/>
    <property type="match status" value="1"/>
</dbReference>
<feature type="compositionally biased region" description="Polar residues" evidence="1">
    <location>
        <begin position="315"/>
        <end position="326"/>
    </location>
</feature>
<comment type="caution">
    <text evidence="2">The sequence shown here is derived from an EMBL/GenBank/DDBJ whole genome shotgun (WGS) entry which is preliminary data.</text>
</comment>
<dbReference type="PANTHER" id="PTHR10688">
    <property type="entry name" value="PWWP DOMAIN-CONTAINING PROTEIN"/>
    <property type="match status" value="1"/>
</dbReference>
<proteinExistence type="predicted"/>
<reference evidence="2" key="1">
    <citation type="submission" date="2023-05" db="EMBL/GenBank/DDBJ databases">
        <title>Nepenthes gracilis genome sequencing.</title>
        <authorList>
            <person name="Fukushima K."/>
        </authorList>
    </citation>
    <scope>NUCLEOTIDE SEQUENCE</scope>
    <source>
        <strain evidence="2">SING2019-196</strain>
    </source>
</reference>
<feature type="compositionally biased region" description="Basic and acidic residues" evidence="1">
    <location>
        <begin position="8"/>
        <end position="22"/>
    </location>
</feature>
<feature type="region of interest" description="Disordered" evidence="1">
    <location>
        <begin position="148"/>
        <end position="201"/>
    </location>
</feature>
<sequence length="523" mass="57037">MATNIDGEQQRDASELRSDLESREEINIDSEIKIDNVIGEAKFDANMITDSVKVETRGLDDAIRVDSINGVGRSFDTEFRTDIVNCEAGEFDACKLISPSEDESDLFKCKTTTEVMVSTAEFDAGILEEKTERGHELRERKKSKYLSPPYINLSKGSKDLSSVGQKANNSRNSGCHGSSPPNVKRSCKTQQKQLSRTSIDAPGNVEGINASTAELLLELRLAALDCLYAYKNRSFDSTGIFFTRFRAVEFRGSVVESKDINNPNKKKKINDTTTQQVGCRSAASISNGNLDPHVLRSSKNIPELRTMKKREKTTVRSNNDPSSGLVTANVKPRKKRKKEAKTPVPLGSKEAATVPDLNHNVVATASLVEESQAKSQASAEGSHGQMKKRKGATARKPSKPITAGFRDTSENGTKPISLKVCLQEIGTNSSPSMGPSTNVTAGVPEAAKHSSTTNLLLNPPVKPHDNHSQKVPSLADIQQHLELMTSMLEKSGTNLSPEMRTRLENDVQGLLKKVSKMVGHSSL</sequence>
<name>A0AAD3Y158_NEPGR</name>
<dbReference type="AlphaFoldDB" id="A0AAD3Y158"/>
<dbReference type="EMBL" id="BSYO01000026">
    <property type="protein sequence ID" value="GMH23684.1"/>
    <property type="molecule type" value="Genomic_DNA"/>
</dbReference>
<dbReference type="InterPro" id="IPR052657">
    <property type="entry name" value="PDP_family_Arabidopsis"/>
</dbReference>
<gene>
    <name evidence="2" type="ORF">Nepgr_025527</name>
</gene>
<feature type="compositionally biased region" description="Polar residues" evidence="1">
    <location>
        <begin position="159"/>
        <end position="181"/>
    </location>
</feature>
<dbReference type="Proteomes" id="UP001279734">
    <property type="component" value="Unassembled WGS sequence"/>
</dbReference>
<feature type="region of interest" description="Disordered" evidence="1">
    <location>
        <begin position="283"/>
        <end position="357"/>
    </location>
</feature>
<feature type="compositionally biased region" description="Basic residues" evidence="1">
    <location>
        <begin position="385"/>
        <end position="398"/>
    </location>
</feature>
<evidence type="ECO:0000256" key="1">
    <source>
        <dbReference type="SAM" id="MobiDB-lite"/>
    </source>
</evidence>
<feature type="region of interest" description="Disordered" evidence="1">
    <location>
        <begin position="1"/>
        <end position="22"/>
    </location>
</feature>
<feature type="region of interest" description="Disordered" evidence="1">
    <location>
        <begin position="372"/>
        <end position="410"/>
    </location>
</feature>
<evidence type="ECO:0000313" key="2">
    <source>
        <dbReference type="EMBL" id="GMH23684.1"/>
    </source>
</evidence>